<accession>A0A7W3TBT7</accession>
<proteinExistence type="predicted"/>
<dbReference type="GO" id="GO:0016757">
    <property type="term" value="F:glycosyltransferase activity"/>
    <property type="evidence" value="ECO:0007669"/>
    <property type="project" value="UniProtKB-KW"/>
</dbReference>
<dbReference type="CDD" id="cd06223">
    <property type="entry name" value="PRTases_typeI"/>
    <property type="match status" value="1"/>
</dbReference>
<feature type="domain" description="Phosphoribosyltransferase" evidence="1">
    <location>
        <begin position="9"/>
        <end position="165"/>
    </location>
</feature>
<dbReference type="SUPFAM" id="SSF53271">
    <property type="entry name" value="PRTase-like"/>
    <property type="match status" value="1"/>
</dbReference>
<keyword evidence="2" id="KW-0808">Transferase</keyword>
<keyword evidence="2" id="KW-0328">Glycosyltransferase</keyword>
<evidence type="ECO:0000313" key="3">
    <source>
        <dbReference type="Proteomes" id="UP000538929"/>
    </source>
</evidence>
<organism evidence="2 3">
    <name type="scientific">Streptomyces alkaliphilus</name>
    <dbReference type="NCBI Taxonomy" id="1472722"/>
    <lineage>
        <taxon>Bacteria</taxon>
        <taxon>Bacillati</taxon>
        <taxon>Actinomycetota</taxon>
        <taxon>Actinomycetes</taxon>
        <taxon>Kitasatosporales</taxon>
        <taxon>Streptomycetaceae</taxon>
        <taxon>Streptomyces</taxon>
    </lineage>
</organism>
<evidence type="ECO:0000259" key="1">
    <source>
        <dbReference type="Pfam" id="PF00156"/>
    </source>
</evidence>
<dbReference type="RefSeq" id="WP_182605472.1">
    <property type="nucleotide sequence ID" value="NZ_VKHT01000134.1"/>
</dbReference>
<dbReference type="Pfam" id="PF00156">
    <property type="entry name" value="Pribosyltran"/>
    <property type="match status" value="1"/>
</dbReference>
<dbReference type="InterPro" id="IPR029057">
    <property type="entry name" value="PRTase-like"/>
</dbReference>
<reference evidence="3" key="1">
    <citation type="submission" date="2019-10" db="EMBL/GenBank/DDBJ databases">
        <title>Streptomyces sp. nov., a novel actinobacterium isolated from alkaline environment.</title>
        <authorList>
            <person name="Golinska P."/>
        </authorList>
    </citation>
    <scope>NUCLEOTIDE SEQUENCE [LARGE SCALE GENOMIC DNA]</scope>
    <source>
        <strain evidence="3">DSM 42118</strain>
    </source>
</reference>
<keyword evidence="3" id="KW-1185">Reference proteome</keyword>
<feature type="non-terminal residue" evidence="2">
    <location>
        <position position="222"/>
    </location>
</feature>
<comment type="caution">
    <text evidence="2">The sequence shown here is derived from an EMBL/GenBank/DDBJ whole genome shotgun (WGS) entry which is preliminary data.</text>
</comment>
<gene>
    <name evidence="2" type="ORF">FNQ90_06990</name>
</gene>
<dbReference type="Gene3D" id="3.30.1310.20">
    <property type="entry name" value="PRTase-like"/>
    <property type="match status" value="1"/>
</dbReference>
<protein>
    <submittedName>
        <fullName evidence="2">Phosphoribosyltransferase</fullName>
    </submittedName>
</protein>
<dbReference type="InterPro" id="IPR000836">
    <property type="entry name" value="PRTase_dom"/>
</dbReference>
<dbReference type="Proteomes" id="UP000538929">
    <property type="component" value="Unassembled WGS sequence"/>
</dbReference>
<dbReference type="Gene3D" id="3.40.50.2020">
    <property type="match status" value="1"/>
</dbReference>
<dbReference type="AlphaFoldDB" id="A0A7W3TBT7"/>
<sequence>MRYHDRRHAGRELALRLKEDAANGKLPDPVVLALPRGGVPVAVEVARTLEAPMDVLVARKIGVPGHPETGIGAVVGDDPPLFDRSALDMLRLSEERLAPDVARERAELRRRESLYRGDRPAPPIEGRSVILVDDGLATGVTARAALRYLRRRGAARLILAVPVCAPGTAAAMGSETDGADEIVCPHQPRSFRAVGQWYDIFDQVGDEEVIDLLREPTTPGPG</sequence>
<dbReference type="EMBL" id="VKHT01000134">
    <property type="protein sequence ID" value="MBB0243857.1"/>
    <property type="molecule type" value="Genomic_DNA"/>
</dbReference>
<name>A0A7W3TBT7_9ACTN</name>
<evidence type="ECO:0000313" key="2">
    <source>
        <dbReference type="EMBL" id="MBB0243857.1"/>
    </source>
</evidence>